<evidence type="ECO:0000313" key="3">
    <source>
        <dbReference type="Proteomes" id="UP000240493"/>
    </source>
</evidence>
<feature type="transmembrane region" description="Helical" evidence="1">
    <location>
        <begin position="41"/>
        <end position="61"/>
    </location>
</feature>
<gene>
    <name evidence="2" type="ORF">M441DRAFT_60808</name>
</gene>
<keyword evidence="3" id="KW-1185">Reference proteome</keyword>
<sequence length="97" mass="11040">MNSYAPQTDMTTEGVRLTETQSLLILRAMDYFPKHHSPHSYLQYLYVIWVPSMATVSHVMLARAVVRRPVAVEDLVSESKRNLMSIISFEAIGASQR</sequence>
<keyword evidence="1" id="KW-0472">Membrane</keyword>
<organism evidence="2 3">
    <name type="scientific">Trichoderma asperellum (strain ATCC 204424 / CBS 433.97 / NBRC 101777)</name>
    <dbReference type="NCBI Taxonomy" id="1042311"/>
    <lineage>
        <taxon>Eukaryota</taxon>
        <taxon>Fungi</taxon>
        <taxon>Dikarya</taxon>
        <taxon>Ascomycota</taxon>
        <taxon>Pezizomycotina</taxon>
        <taxon>Sordariomycetes</taxon>
        <taxon>Hypocreomycetidae</taxon>
        <taxon>Hypocreales</taxon>
        <taxon>Hypocreaceae</taxon>
        <taxon>Trichoderma</taxon>
    </lineage>
</organism>
<protein>
    <submittedName>
        <fullName evidence="2">Uncharacterized protein</fullName>
    </submittedName>
</protein>
<evidence type="ECO:0000256" key="1">
    <source>
        <dbReference type="SAM" id="Phobius"/>
    </source>
</evidence>
<name>A0A2T3YYI6_TRIA4</name>
<keyword evidence="1" id="KW-1133">Transmembrane helix</keyword>
<proteinExistence type="predicted"/>
<dbReference type="EMBL" id="KZ679267">
    <property type="protein sequence ID" value="PTB37629.1"/>
    <property type="molecule type" value="Genomic_DNA"/>
</dbReference>
<dbReference type="Proteomes" id="UP000240493">
    <property type="component" value="Unassembled WGS sequence"/>
</dbReference>
<evidence type="ECO:0000313" key="2">
    <source>
        <dbReference type="EMBL" id="PTB37629.1"/>
    </source>
</evidence>
<dbReference type="AlphaFoldDB" id="A0A2T3YYI6"/>
<keyword evidence="1" id="KW-0812">Transmembrane</keyword>
<accession>A0A2T3YYI6</accession>
<reference evidence="2 3" key="1">
    <citation type="submission" date="2016-07" db="EMBL/GenBank/DDBJ databases">
        <title>Multiple horizontal gene transfer events from other fungi enriched the ability of initially mycotrophic Trichoderma (Ascomycota) to feed on dead plant biomass.</title>
        <authorList>
            <consortium name="DOE Joint Genome Institute"/>
            <person name="Aerts A."/>
            <person name="Atanasova L."/>
            <person name="Chenthamara K."/>
            <person name="Zhang J."/>
            <person name="Grujic M."/>
            <person name="Henrissat B."/>
            <person name="Kuo A."/>
            <person name="Salamov A."/>
            <person name="Lipzen A."/>
            <person name="Labutti K."/>
            <person name="Barry K."/>
            <person name="Miao Y."/>
            <person name="Rahimi M.J."/>
            <person name="Shen Q."/>
            <person name="Grigoriev I.V."/>
            <person name="Kubicek C.P."/>
            <person name="Druzhinina I.S."/>
        </authorList>
    </citation>
    <scope>NUCLEOTIDE SEQUENCE [LARGE SCALE GENOMIC DNA]</scope>
    <source>
        <strain evidence="2 3">CBS 433.97</strain>
    </source>
</reference>